<accession>A0A7C3VJA9</accession>
<evidence type="ECO:0000259" key="4">
    <source>
        <dbReference type="PROSITE" id="PS50987"/>
    </source>
</evidence>
<evidence type="ECO:0000256" key="2">
    <source>
        <dbReference type="ARBA" id="ARBA00023125"/>
    </source>
</evidence>
<evidence type="ECO:0000256" key="1">
    <source>
        <dbReference type="ARBA" id="ARBA00023015"/>
    </source>
</evidence>
<evidence type="ECO:0000256" key="3">
    <source>
        <dbReference type="ARBA" id="ARBA00023163"/>
    </source>
</evidence>
<dbReference type="NCBIfam" id="NF033788">
    <property type="entry name" value="HTH_metalloreg"/>
    <property type="match status" value="1"/>
</dbReference>
<dbReference type="InterPro" id="IPR001845">
    <property type="entry name" value="HTH_ArsR_DNA-bd_dom"/>
</dbReference>
<dbReference type="GO" id="GO:0003700">
    <property type="term" value="F:DNA-binding transcription factor activity"/>
    <property type="evidence" value="ECO:0007669"/>
    <property type="project" value="InterPro"/>
</dbReference>
<gene>
    <name evidence="5" type="ORF">ENR15_19980</name>
</gene>
<protein>
    <submittedName>
        <fullName evidence="5">ArsR family transcriptional regulator</fullName>
    </submittedName>
</protein>
<dbReference type="InterPro" id="IPR036388">
    <property type="entry name" value="WH-like_DNA-bd_sf"/>
</dbReference>
<dbReference type="SMART" id="SM00418">
    <property type="entry name" value="HTH_ARSR"/>
    <property type="match status" value="1"/>
</dbReference>
<keyword evidence="2" id="KW-0238">DNA-binding</keyword>
<organism evidence="5">
    <name type="scientific">Planktothricoides sp. SpSt-374</name>
    <dbReference type="NCBI Taxonomy" id="2282167"/>
    <lineage>
        <taxon>Bacteria</taxon>
        <taxon>Bacillati</taxon>
        <taxon>Cyanobacteriota</taxon>
        <taxon>Cyanophyceae</taxon>
        <taxon>Oscillatoriophycideae</taxon>
        <taxon>Oscillatoriales</taxon>
        <taxon>Oscillatoriaceae</taxon>
        <taxon>Planktothricoides</taxon>
    </lineage>
</organism>
<dbReference type="InterPro" id="IPR036390">
    <property type="entry name" value="WH_DNA-bd_sf"/>
</dbReference>
<reference evidence="5" key="1">
    <citation type="journal article" date="2020" name="mSystems">
        <title>Genome- and Community-Level Interaction Insights into Carbon Utilization and Element Cycling Functions of Hydrothermarchaeota in Hydrothermal Sediment.</title>
        <authorList>
            <person name="Zhou Z."/>
            <person name="Liu Y."/>
            <person name="Xu W."/>
            <person name="Pan J."/>
            <person name="Luo Z.H."/>
            <person name="Li M."/>
        </authorList>
    </citation>
    <scope>NUCLEOTIDE SEQUENCE [LARGE SCALE GENOMIC DNA]</scope>
    <source>
        <strain evidence="5">SpSt-374</strain>
    </source>
</reference>
<dbReference type="EMBL" id="DSPX01000201">
    <property type="protein sequence ID" value="HGG02854.1"/>
    <property type="molecule type" value="Genomic_DNA"/>
</dbReference>
<dbReference type="Pfam" id="PF01022">
    <property type="entry name" value="HTH_5"/>
    <property type="match status" value="1"/>
</dbReference>
<sequence>MPDQHDFDEVLKPGVDAADEEECDRNHTIDFDNICTLQNQLLNSEKAQRMGEFFSFLGDANRLRIISALALKEQCVHELAATVSMSESAVSHQLRNLRTHRLVSYRKQGRQVFYRLKDRHIFSLYEAVAEHIDEGDS</sequence>
<dbReference type="PANTHER" id="PTHR43132:SF6">
    <property type="entry name" value="HTH-TYPE TRANSCRIPTIONAL REPRESSOR CZRA"/>
    <property type="match status" value="1"/>
</dbReference>
<keyword evidence="3" id="KW-0804">Transcription</keyword>
<dbReference type="PANTHER" id="PTHR43132">
    <property type="entry name" value="ARSENICAL RESISTANCE OPERON REPRESSOR ARSR-RELATED"/>
    <property type="match status" value="1"/>
</dbReference>
<dbReference type="CDD" id="cd00090">
    <property type="entry name" value="HTH_ARSR"/>
    <property type="match status" value="1"/>
</dbReference>
<comment type="caution">
    <text evidence="5">The sequence shown here is derived from an EMBL/GenBank/DDBJ whole genome shotgun (WGS) entry which is preliminary data.</text>
</comment>
<dbReference type="GO" id="GO:0003677">
    <property type="term" value="F:DNA binding"/>
    <property type="evidence" value="ECO:0007669"/>
    <property type="project" value="UniProtKB-KW"/>
</dbReference>
<dbReference type="PRINTS" id="PR00778">
    <property type="entry name" value="HTHARSR"/>
</dbReference>
<dbReference type="Gene3D" id="1.10.10.10">
    <property type="entry name" value="Winged helix-like DNA-binding domain superfamily/Winged helix DNA-binding domain"/>
    <property type="match status" value="1"/>
</dbReference>
<dbReference type="SUPFAM" id="SSF46785">
    <property type="entry name" value="Winged helix' DNA-binding domain"/>
    <property type="match status" value="1"/>
</dbReference>
<dbReference type="AlphaFoldDB" id="A0A7C3VJA9"/>
<dbReference type="InterPro" id="IPR011991">
    <property type="entry name" value="ArsR-like_HTH"/>
</dbReference>
<dbReference type="PROSITE" id="PS50987">
    <property type="entry name" value="HTH_ARSR_2"/>
    <property type="match status" value="1"/>
</dbReference>
<keyword evidence="1" id="KW-0805">Transcription regulation</keyword>
<proteinExistence type="predicted"/>
<name>A0A7C3VJA9_9CYAN</name>
<evidence type="ECO:0000313" key="5">
    <source>
        <dbReference type="EMBL" id="HGG02854.1"/>
    </source>
</evidence>
<feature type="domain" description="HTH arsR-type" evidence="4">
    <location>
        <begin position="42"/>
        <end position="136"/>
    </location>
</feature>
<dbReference type="InterPro" id="IPR051011">
    <property type="entry name" value="Metal_resp_trans_reg"/>
</dbReference>